<dbReference type="Proteomes" id="UP000663846">
    <property type="component" value="Unassembled WGS sequence"/>
</dbReference>
<organism evidence="1 2">
    <name type="scientific">Rhizoctonia solani</name>
    <dbReference type="NCBI Taxonomy" id="456999"/>
    <lineage>
        <taxon>Eukaryota</taxon>
        <taxon>Fungi</taxon>
        <taxon>Dikarya</taxon>
        <taxon>Basidiomycota</taxon>
        <taxon>Agaricomycotina</taxon>
        <taxon>Agaricomycetes</taxon>
        <taxon>Cantharellales</taxon>
        <taxon>Ceratobasidiaceae</taxon>
        <taxon>Rhizoctonia</taxon>
    </lineage>
</organism>
<name>A0A8H3BEG9_9AGAM</name>
<evidence type="ECO:0000313" key="1">
    <source>
        <dbReference type="EMBL" id="CAE6454443.1"/>
    </source>
</evidence>
<sequence>MGEQSVGKSYCLNHFADTSFAGSAMRTTEGVWLSCTPTKDYLLVSLDFEGKTKFNTACRMQSIERSAQEDMLLVLFNTAISNLVLFPNNFALSRNIRGMFTSFQTSAKTFDPNSNPGLFNSTLAIIIKDVTNADTDGIKKEFSLKFGEIVQMERDKNFISRLHRGKIQIIPWPVINSLEFYSLFNAVLKRLEMQSFTHQTGGAFLLKLKSLMVDIKASCCRHNEVTCNWNASDQSQASSRAHQLKERIISALACGKTPEGPLKNMNTDEDIPTLENEPVFYVSEVDNQEPGSSQEGAANTEADIQLRQEALAEQALAALIQRCKPPPTSRPSILESTYVEALQQWLDESLENRLGRVEQWIKLNISHFTLENPDLRELDNNFKVLSRGMQAAVKLCQACCSTCKLLCLRAYRHSGPHQCGTNHRCVFDCEVTEGHEKQPPCGVEAGHAGRHTCDVKLHSCGRDCSLIQLKGCTRACNKPLDHEGDCTCSARVHLCGKPCELRNANQGTKREAYTCTGICHEAWDEPHTKHVCDDAWRGCPIKCLLCEENGMTGDCCSTDHLHGRDPTVNHLCASAHKCTKPCEAKGICAIDQTPSESKTQFTGRHAKFVYTQFTQVSKRLPCEVPIPAGKISHDGEHKHDLKDKPFRSHWDILKNFILRTMALW</sequence>
<accession>A0A8H3BEG9</accession>
<comment type="caution">
    <text evidence="1">The sequence shown here is derived from an EMBL/GenBank/DDBJ whole genome shotgun (WGS) entry which is preliminary data.</text>
</comment>
<dbReference type="EMBL" id="CAJMWS010000602">
    <property type="protein sequence ID" value="CAE6454443.1"/>
    <property type="molecule type" value="Genomic_DNA"/>
</dbReference>
<gene>
    <name evidence="1" type="ORF">RDB_LOCUS149831</name>
</gene>
<reference evidence="1" key="1">
    <citation type="submission" date="2021-01" db="EMBL/GenBank/DDBJ databases">
        <authorList>
            <person name="Kaushik A."/>
        </authorList>
    </citation>
    <scope>NUCLEOTIDE SEQUENCE</scope>
    <source>
        <strain evidence="1">AG1-1C</strain>
    </source>
</reference>
<dbReference type="AlphaFoldDB" id="A0A8H3BEG9"/>
<dbReference type="InterPro" id="IPR027417">
    <property type="entry name" value="P-loop_NTPase"/>
</dbReference>
<dbReference type="PANTHER" id="PTHR22796">
    <property type="entry name" value="URG4-RELATED"/>
    <property type="match status" value="1"/>
</dbReference>
<proteinExistence type="predicted"/>
<protein>
    <submittedName>
        <fullName evidence="1">Uncharacterized protein</fullName>
    </submittedName>
</protein>
<evidence type="ECO:0000313" key="2">
    <source>
        <dbReference type="Proteomes" id="UP000663846"/>
    </source>
</evidence>
<dbReference type="PANTHER" id="PTHR22796:SF1">
    <property type="entry name" value="VWFA DOMAIN-CONTAINING PROTEIN"/>
    <property type="match status" value="1"/>
</dbReference>
<dbReference type="Gene3D" id="3.40.50.300">
    <property type="entry name" value="P-loop containing nucleotide triphosphate hydrolases"/>
    <property type="match status" value="1"/>
</dbReference>